<reference evidence="1" key="1">
    <citation type="submission" date="2023-02" db="EMBL/GenBank/DDBJ databases">
        <title>Kitasatospora phosalacinea NBRC 14362.</title>
        <authorList>
            <person name="Ichikawa N."/>
            <person name="Sato H."/>
            <person name="Tonouchi N."/>
        </authorList>
    </citation>
    <scope>NUCLEOTIDE SEQUENCE</scope>
    <source>
        <strain evidence="1">NBRC 14362</strain>
    </source>
</reference>
<sequence>MTNGNGALEGTVSSYNTTWDASIYPVSNAAPREFDGPQNTTNSIALSGTSYSYNGDQVCHDGYTSGVICGIQVDNDDVWTTLGAARYAAFDARGVWGHQVNGSIAVRNGDSGGLVFSVNGDTRVVRGIVSADYQGNSNRMFWTEANDIYKAFGVHLAS</sequence>
<dbReference type="Gene3D" id="2.40.10.10">
    <property type="entry name" value="Trypsin-like serine proteases"/>
    <property type="match status" value="2"/>
</dbReference>
<dbReference type="EMBL" id="BSRX01000139">
    <property type="protein sequence ID" value="GLW59646.1"/>
    <property type="molecule type" value="Genomic_DNA"/>
</dbReference>
<dbReference type="InterPro" id="IPR009003">
    <property type="entry name" value="Peptidase_S1_PA"/>
</dbReference>
<protein>
    <submittedName>
        <fullName evidence="1">Uncharacterized protein</fullName>
    </submittedName>
</protein>
<comment type="caution">
    <text evidence="1">The sequence shown here is derived from an EMBL/GenBank/DDBJ whole genome shotgun (WGS) entry which is preliminary data.</text>
</comment>
<dbReference type="Proteomes" id="UP001165143">
    <property type="component" value="Unassembled WGS sequence"/>
</dbReference>
<gene>
    <name evidence="1" type="ORF">Kpho01_76560</name>
</gene>
<dbReference type="RefSeq" id="WP_033257464.1">
    <property type="nucleotide sequence ID" value="NZ_BSRX01000139.1"/>
</dbReference>
<accession>A0A9W6PR75</accession>
<dbReference type="AlphaFoldDB" id="A0A9W6PR75"/>
<dbReference type="SUPFAM" id="SSF50494">
    <property type="entry name" value="Trypsin-like serine proteases"/>
    <property type="match status" value="1"/>
</dbReference>
<evidence type="ECO:0000313" key="1">
    <source>
        <dbReference type="EMBL" id="GLW59646.1"/>
    </source>
</evidence>
<evidence type="ECO:0000313" key="2">
    <source>
        <dbReference type="Proteomes" id="UP001165143"/>
    </source>
</evidence>
<name>A0A9W6PR75_9ACTN</name>
<organism evidence="1 2">
    <name type="scientific">Kitasatospora phosalacinea</name>
    <dbReference type="NCBI Taxonomy" id="2065"/>
    <lineage>
        <taxon>Bacteria</taxon>
        <taxon>Bacillati</taxon>
        <taxon>Actinomycetota</taxon>
        <taxon>Actinomycetes</taxon>
        <taxon>Kitasatosporales</taxon>
        <taxon>Streptomycetaceae</taxon>
        <taxon>Kitasatospora</taxon>
    </lineage>
</organism>
<dbReference type="InterPro" id="IPR043504">
    <property type="entry name" value="Peptidase_S1_PA_chymotrypsin"/>
</dbReference>
<dbReference type="OrthoDB" id="3356462at2"/>
<proteinExistence type="predicted"/>